<name>A0A2M6YS23_9BACT</name>
<sequence length="199" mass="23372">MKKCSAKWKIFKENWRYLFLLEPKLMKRFSLIILGILIGLTGIYFLVFLFSPSSFVNFYIYPEDPLEFSDSKEIFLEIKPFGFSFQITHTNHHKSNDLTWSPNKKHLAFFENVMEPAQKPFDREWALKIINPRTLKIKTIFIGDSNTGEYQWLNDQIIKVNCSAGTGVRIYRDININISEPFVAAEHLSPEFWIPIRVG</sequence>
<dbReference type="EMBL" id="PEWZ01000023">
    <property type="protein sequence ID" value="PIU36287.1"/>
    <property type="molecule type" value="Genomic_DNA"/>
</dbReference>
<dbReference type="Proteomes" id="UP000229502">
    <property type="component" value="Unassembled WGS sequence"/>
</dbReference>
<evidence type="ECO:0000256" key="1">
    <source>
        <dbReference type="SAM" id="Phobius"/>
    </source>
</evidence>
<proteinExistence type="predicted"/>
<evidence type="ECO:0000313" key="3">
    <source>
        <dbReference type="Proteomes" id="UP000229502"/>
    </source>
</evidence>
<dbReference type="AlphaFoldDB" id="A0A2M6YS23"/>
<gene>
    <name evidence="2" type="ORF">COT03_00370</name>
</gene>
<keyword evidence="1" id="KW-0812">Transmembrane</keyword>
<evidence type="ECO:0000313" key="2">
    <source>
        <dbReference type="EMBL" id="PIU36287.1"/>
    </source>
</evidence>
<organism evidence="2 3">
    <name type="scientific">Candidatus Shapirobacteria bacterium CG07_land_8_20_14_0_80_39_18</name>
    <dbReference type="NCBI Taxonomy" id="1974882"/>
    <lineage>
        <taxon>Bacteria</taxon>
        <taxon>Candidatus Shapironibacteriota</taxon>
    </lineage>
</organism>
<reference evidence="3" key="1">
    <citation type="submission" date="2017-09" db="EMBL/GenBank/DDBJ databases">
        <title>Depth-based differentiation of microbial function through sediment-hosted aquifers and enrichment of novel symbionts in the deep terrestrial subsurface.</title>
        <authorList>
            <person name="Probst A.J."/>
            <person name="Ladd B."/>
            <person name="Jarett J.K."/>
            <person name="Geller-Mcgrath D.E."/>
            <person name="Sieber C.M.K."/>
            <person name="Emerson J.B."/>
            <person name="Anantharaman K."/>
            <person name="Thomas B.C."/>
            <person name="Malmstrom R."/>
            <person name="Stieglmeier M."/>
            <person name="Klingl A."/>
            <person name="Woyke T."/>
            <person name="Ryan C.M."/>
            <person name="Banfield J.F."/>
        </authorList>
    </citation>
    <scope>NUCLEOTIDE SEQUENCE [LARGE SCALE GENOMIC DNA]</scope>
</reference>
<keyword evidence="1" id="KW-0472">Membrane</keyword>
<feature type="transmembrane region" description="Helical" evidence="1">
    <location>
        <begin position="29"/>
        <end position="50"/>
    </location>
</feature>
<protein>
    <submittedName>
        <fullName evidence="2">Uncharacterized protein</fullName>
    </submittedName>
</protein>
<comment type="caution">
    <text evidence="2">The sequence shown here is derived from an EMBL/GenBank/DDBJ whole genome shotgun (WGS) entry which is preliminary data.</text>
</comment>
<keyword evidence="1" id="KW-1133">Transmembrane helix</keyword>
<accession>A0A2M6YS23</accession>